<gene>
    <name evidence="1" type="ORF">BSAL_56245</name>
</gene>
<reference evidence="2" key="1">
    <citation type="submission" date="2015-09" db="EMBL/GenBank/DDBJ databases">
        <authorList>
            <consortium name="Pathogen Informatics"/>
        </authorList>
    </citation>
    <scope>NUCLEOTIDE SEQUENCE [LARGE SCALE GENOMIC DNA]</scope>
    <source>
        <strain evidence="2">Lake Konstanz</strain>
    </source>
</reference>
<sequence length="245" mass="26141">MFHAVDENNNDDVSPLCVANVDPSTSTTAASRIMDSGVLVVEFQMPTTFFAGGVSSTASPDQLKAFVGQVKRFHYAVDFLLEHDFKKTLRIVKATPSMIWVVSNAVVLGNSNSSSSSASSDVSLIEAGLDILRHLCPQHGLIGRALIDSGPFVGILLGTSSMSFEFTGPVMERARALLEAAAWGGLFVTHRLIRYCGGTADLRMSAATATMEVKTPRGLIGKISGNFEPWRVARAPKILVAAVVV</sequence>
<dbReference type="VEuPathDB" id="TriTrypDB:BSAL_56245"/>
<dbReference type="EMBL" id="CYKH01000189">
    <property type="protein sequence ID" value="CUE77177.1"/>
    <property type="molecule type" value="Genomic_DNA"/>
</dbReference>
<evidence type="ECO:0000313" key="2">
    <source>
        <dbReference type="Proteomes" id="UP000051952"/>
    </source>
</evidence>
<dbReference type="SUPFAM" id="SSF55073">
    <property type="entry name" value="Nucleotide cyclase"/>
    <property type="match status" value="1"/>
</dbReference>
<dbReference type="Proteomes" id="UP000051952">
    <property type="component" value="Unassembled WGS sequence"/>
</dbReference>
<dbReference type="AlphaFoldDB" id="A0A0S4INP0"/>
<evidence type="ECO:0000313" key="1">
    <source>
        <dbReference type="EMBL" id="CUE77177.1"/>
    </source>
</evidence>
<protein>
    <submittedName>
        <fullName evidence="1">Uncharacterized protein</fullName>
    </submittedName>
</protein>
<accession>A0A0S4INP0</accession>
<proteinExistence type="predicted"/>
<organism evidence="1 2">
    <name type="scientific">Bodo saltans</name>
    <name type="common">Flagellated protozoan</name>
    <dbReference type="NCBI Taxonomy" id="75058"/>
    <lineage>
        <taxon>Eukaryota</taxon>
        <taxon>Discoba</taxon>
        <taxon>Euglenozoa</taxon>
        <taxon>Kinetoplastea</taxon>
        <taxon>Metakinetoplastina</taxon>
        <taxon>Eubodonida</taxon>
        <taxon>Bodonidae</taxon>
        <taxon>Bodo</taxon>
    </lineage>
</organism>
<dbReference type="InterPro" id="IPR029787">
    <property type="entry name" value="Nucleotide_cyclase"/>
</dbReference>
<keyword evidence="2" id="KW-1185">Reference proteome</keyword>
<name>A0A0S4INP0_BODSA</name>